<dbReference type="EMBL" id="SEUB01000004">
    <property type="protein sequence ID" value="RYM42162.1"/>
    <property type="molecule type" value="Genomic_DNA"/>
</dbReference>
<dbReference type="AlphaFoldDB" id="A0A4Q4L6Y4"/>
<sequence length="63" mass="7128">MWEWACSRRGRHIQHRLRLTRRFREQARSHSGSVLCRDLMHAAKSCGSGLAHEEGGPSDITAA</sequence>
<evidence type="ECO:0000313" key="1">
    <source>
        <dbReference type="EMBL" id="RYM42162.1"/>
    </source>
</evidence>
<name>A0A4Q4L6Y4_9PSED</name>
<organism evidence="1 2">
    <name type="scientific">Pseudomonas koreensis</name>
    <dbReference type="NCBI Taxonomy" id="198620"/>
    <lineage>
        <taxon>Bacteria</taxon>
        <taxon>Pseudomonadati</taxon>
        <taxon>Pseudomonadota</taxon>
        <taxon>Gammaproteobacteria</taxon>
        <taxon>Pseudomonadales</taxon>
        <taxon>Pseudomonadaceae</taxon>
        <taxon>Pseudomonas</taxon>
    </lineage>
</organism>
<reference evidence="1 2" key="1">
    <citation type="submission" date="2019-02" db="EMBL/GenBank/DDBJ databases">
        <title>Genome of Pseudomonas korensis isolated from heavy metal contaminated environment.</title>
        <authorList>
            <person name="Ayangbenro A.S."/>
            <person name="Babalola O."/>
        </authorList>
    </citation>
    <scope>NUCLEOTIDE SEQUENCE [LARGE SCALE GENOMIC DNA]</scope>
    <source>
        <strain evidence="1 2">AB36</strain>
    </source>
</reference>
<dbReference type="Proteomes" id="UP000291107">
    <property type="component" value="Unassembled WGS sequence"/>
</dbReference>
<accession>A0A4Q4L6Y4</accession>
<protein>
    <submittedName>
        <fullName evidence="1">Uncharacterized protein</fullName>
    </submittedName>
</protein>
<proteinExistence type="predicted"/>
<gene>
    <name evidence="1" type="ORF">EVS84_13570</name>
</gene>
<evidence type="ECO:0000313" key="2">
    <source>
        <dbReference type="Proteomes" id="UP000291107"/>
    </source>
</evidence>
<comment type="caution">
    <text evidence="1">The sequence shown here is derived from an EMBL/GenBank/DDBJ whole genome shotgun (WGS) entry which is preliminary data.</text>
</comment>